<evidence type="ECO:0000313" key="10">
    <source>
        <dbReference type="Proteomes" id="UP000006461"/>
    </source>
</evidence>
<comment type="subcellular location">
    <subcellularLocation>
        <location evidence="1">Cell membrane</location>
        <topology evidence="1">Multi-pass membrane protein</topology>
    </subcellularLocation>
</comment>
<dbReference type="GO" id="GO:0004713">
    <property type="term" value="F:protein tyrosine kinase activity"/>
    <property type="evidence" value="ECO:0007669"/>
    <property type="project" value="TreeGrafter"/>
</dbReference>
<keyword evidence="3" id="KW-1003">Cell membrane</keyword>
<dbReference type="AlphaFoldDB" id="I4ESQ5"/>
<protein>
    <submittedName>
        <fullName evidence="9">Capsular exopolysaccharide family</fullName>
    </submittedName>
</protein>
<evidence type="ECO:0000256" key="3">
    <source>
        <dbReference type="ARBA" id="ARBA00022475"/>
    </source>
</evidence>
<dbReference type="STRING" id="477641.MODMU_0968"/>
<evidence type="ECO:0000259" key="8">
    <source>
        <dbReference type="Pfam" id="PF02706"/>
    </source>
</evidence>
<accession>I4ESQ5</accession>
<sequence>MELQDYWVALRRCWTTWLGVAAAALLVALGIVLVTPPTYEATAQVFVASVDDSTSGSQFVNQRVTSYPQVADSRTVLAPVIDELGLSDSFSDLRKQVSAINPPDTSQIEIAVTDRDADRAAQIANAVAERFGTAVEELEQPGDGGSPVSLTVTNPATVPTSPVSPQPALLLPLGLVVGLALGAAAAVVRSRLDTRVHTEDDVRAAWGAGAEQLVVHAAPAGRALRAHRPTTSLARQLEPMAEHRLVRVVALSPSDDDPAAAAAVVDQVAAELTAWEVPVEVLRPAAAPSADATGRVGVQFRVGSPLASLREWRRTTQDHAGVVLVVAPGRTDRADLHELRAILDAAGVPVLSVVLQAAPRRRAATVPPSAPLAAPASVPVQLIRARTPAPRDPVPASRA</sequence>
<keyword evidence="4 7" id="KW-0812">Transmembrane</keyword>
<feature type="transmembrane region" description="Helical" evidence="7">
    <location>
        <begin position="12"/>
        <end position="34"/>
    </location>
</feature>
<dbReference type="PANTHER" id="PTHR32309:SF13">
    <property type="entry name" value="FERRIC ENTEROBACTIN TRANSPORT PROTEIN FEPE"/>
    <property type="match status" value="1"/>
</dbReference>
<gene>
    <name evidence="9" type="ordered locus">MODMU_0968</name>
</gene>
<feature type="domain" description="Polysaccharide chain length determinant N-terminal" evidence="8">
    <location>
        <begin position="2"/>
        <end position="84"/>
    </location>
</feature>
<keyword evidence="10" id="KW-1185">Reference proteome</keyword>
<evidence type="ECO:0000256" key="7">
    <source>
        <dbReference type="SAM" id="Phobius"/>
    </source>
</evidence>
<feature type="transmembrane region" description="Helical" evidence="7">
    <location>
        <begin position="169"/>
        <end position="188"/>
    </location>
</feature>
<dbReference type="GO" id="GO:0005886">
    <property type="term" value="C:plasma membrane"/>
    <property type="evidence" value="ECO:0007669"/>
    <property type="project" value="UniProtKB-SubCell"/>
</dbReference>
<proteinExistence type="inferred from homology"/>
<dbReference type="KEGG" id="mmar:MODMU_0968"/>
<dbReference type="OrthoDB" id="9812433at2"/>
<dbReference type="PANTHER" id="PTHR32309">
    <property type="entry name" value="TYROSINE-PROTEIN KINASE"/>
    <property type="match status" value="1"/>
</dbReference>
<dbReference type="HOGENOM" id="CLU_665100_0_0_11"/>
<dbReference type="eggNOG" id="COG3944">
    <property type="taxonomic scope" value="Bacteria"/>
</dbReference>
<evidence type="ECO:0000256" key="6">
    <source>
        <dbReference type="ARBA" id="ARBA00023136"/>
    </source>
</evidence>
<keyword evidence="6 7" id="KW-0472">Membrane</keyword>
<dbReference type="Pfam" id="PF02706">
    <property type="entry name" value="Wzz"/>
    <property type="match status" value="1"/>
</dbReference>
<evidence type="ECO:0000256" key="5">
    <source>
        <dbReference type="ARBA" id="ARBA00022989"/>
    </source>
</evidence>
<name>I4ESQ5_MODI5</name>
<dbReference type="InterPro" id="IPR050445">
    <property type="entry name" value="Bact_polysacc_biosynth/exp"/>
</dbReference>
<evidence type="ECO:0000256" key="2">
    <source>
        <dbReference type="ARBA" id="ARBA00006683"/>
    </source>
</evidence>
<dbReference type="InterPro" id="IPR003856">
    <property type="entry name" value="LPS_length_determ_N"/>
</dbReference>
<dbReference type="EMBL" id="FO203431">
    <property type="protein sequence ID" value="CCH86418.1"/>
    <property type="molecule type" value="Genomic_DNA"/>
</dbReference>
<dbReference type="Proteomes" id="UP000006461">
    <property type="component" value="Chromosome"/>
</dbReference>
<reference evidence="9 10" key="1">
    <citation type="journal article" date="2012" name="J. Bacteriol.">
        <title>Genome Sequence of Radiation-Resistant Modestobacter marinus Strain BC501, a Representative Actinobacterium That Thrives on Calcareous Stone Surfaces.</title>
        <authorList>
            <person name="Normand P."/>
            <person name="Gury J."/>
            <person name="Pujic P."/>
            <person name="Chouaia B."/>
            <person name="Crotti E."/>
            <person name="Brusetti L."/>
            <person name="Daffonchio D."/>
            <person name="Vacherie B."/>
            <person name="Barbe V."/>
            <person name="Medigue C."/>
            <person name="Calteau A."/>
            <person name="Ghodhbane-Gtari F."/>
            <person name="Essoussi I."/>
            <person name="Nouioui I."/>
            <person name="Abbassi-Ghozzi I."/>
            <person name="Gtari M."/>
        </authorList>
    </citation>
    <scope>NUCLEOTIDE SEQUENCE [LARGE SCALE GENOMIC DNA]</scope>
    <source>
        <strain evidence="10">BC 501</strain>
    </source>
</reference>
<organism evidence="9 10">
    <name type="scientific">Modestobacter italicus (strain DSM 44449 / CECT 9708 / BC 501)</name>
    <dbReference type="NCBI Taxonomy" id="2732864"/>
    <lineage>
        <taxon>Bacteria</taxon>
        <taxon>Bacillati</taxon>
        <taxon>Actinomycetota</taxon>
        <taxon>Actinomycetes</taxon>
        <taxon>Geodermatophilales</taxon>
        <taxon>Geodermatophilaceae</taxon>
        <taxon>Modestobacter</taxon>
    </lineage>
</organism>
<evidence type="ECO:0000256" key="1">
    <source>
        <dbReference type="ARBA" id="ARBA00004651"/>
    </source>
</evidence>
<evidence type="ECO:0000256" key="4">
    <source>
        <dbReference type="ARBA" id="ARBA00022692"/>
    </source>
</evidence>
<comment type="similarity">
    <text evidence="2">Belongs to the CpsC/CapA family.</text>
</comment>
<evidence type="ECO:0000313" key="9">
    <source>
        <dbReference type="EMBL" id="CCH86418.1"/>
    </source>
</evidence>
<keyword evidence="5 7" id="KW-1133">Transmembrane helix</keyword>
<dbReference type="OMA" id="WVAMTIV"/>